<evidence type="ECO:0000256" key="1">
    <source>
        <dbReference type="SAM" id="MobiDB-lite"/>
    </source>
</evidence>
<sequence>MDPPGQGSLSLRTPAWAPSTARQRRQAGAAAVVSAPAARSYPSPRQPPLCMALQGSPRCADSPRRLSQPSPSGHLQGKAGDEKGRWLRPRGAHVPHKAGAGCPGPSGAGGSRGGR</sequence>
<dbReference type="EMBL" id="JANPWB010000013">
    <property type="protein sequence ID" value="KAJ1104184.1"/>
    <property type="molecule type" value="Genomic_DNA"/>
</dbReference>
<organism evidence="2 3">
    <name type="scientific">Pleurodeles waltl</name>
    <name type="common">Iberian ribbed newt</name>
    <dbReference type="NCBI Taxonomy" id="8319"/>
    <lineage>
        <taxon>Eukaryota</taxon>
        <taxon>Metazoa</taxon>
        <taxon>Chordata</taxon>
        <taxon>Craniata</taxon>
        <taxon>Vertebrata</taxon>
        <taxon>Euteleostomi</taxon>
        <taxon>Amphibia</taxon>
        <taxon>Batrachia</taxon>
        <taxon>Caudata</taxon>
        <taxon>Salamandroidea</taxon>
        <taxon>Salamandridae</taxon>
        <taxon>Pleurodelinae</taxon>
        <taxon>Pleurodeles</taxon>
    </lineage>
</organism>
<accession>A0AAV7MM63</accession>
<comment type="caution">
    <text evidence="2">The sequence shown here is derived from an EMBL/GenBank/DDBJ whole genome shotgun (WGS) entry which is preliminary data.</text>
</comment>
<evidence type="ECO:0000313" key="2">
    <source>
        <dbReference type="EMBL" id="KAJ1104184.1"/>
    </source>
</evidence>
<protein>
    <submittedName>
        <fullName evidence="2">Uncharacterized protein</fullName>
    </submittedName>
</protein>
<feature type="compositionally biased region" description="Basic residues" evidence="1">
    <location>
        <begin position="86"/>
        <end position="96"/>
    </location>
</feature>
<dbReference type="Proteomes" id="UP001066276">
    <property type="component" value="Chromosome 9"/>
</dbReference>
<proteinExistence type="predicted"/>
<reference evidence="2" key="1">
    <citation type="journal article" date="2022" name="bioRxiv">
        <title>Sequencing and chromosome-scale assembly of the giantPleurodeles waltlgenome.</title>
        <authorList>
            <person name="Brown T."/>
            <person name="Elewa A."/>
            <person name="Iarovenko S."/>
            <person name="Subramanian E."/>
            <person name="Araus A.J."/>
            <person name="Petzold A."/>
            <person name="Susuki M."/>
            <person name="Suzuki K.-i.T."/>
            <person name="Hayashi T."/>
            <person name="Toyoda A."/>
            <person name="Oliveira C."/>
            <person name="Osipova E."/>
            <person name="Leigh N.D."/>
            <person name="Simon A."/>
            <person name="Yun M.H."/>
        </authorList>
    </citation>
    <scope>NUCLEOTIDE SEQUENCE</scope>
    <source>
        <strain evidence="2">20211129_DDA</strain>
        <tissue evidence="2">Liver</tissue>
    </source>
</reference>
<evidence type="ECO:0000313" key="3">
    <source>
        <dbReference type="Proteomes" id="UP001066276"/>
    </source>
</evidence>
<keyword evidence="3" id="KW-1185">Reference proteome</keyword>
<feature type="compositionally biased region" description="Gly residues" evidence="1">
    <location>
        <begin position="101"/>
        <end position="115"/>
    </location>
</feature>
<feature type="compositionally biased region" description="Low complexity" evidence="1">
    <location>
        <begin position="26"/>
        <end position="43"/>
    </location>
</feature>
<gene>
    <name evidence="2" type="ORF">NDU88_001597</name>
</gene>
<dbReference type="AlphaFoldDB" id="A0AAV7MM63"/>
<feature type="region of interest" description="Disordered" evidence="1">
    <location>
        <begin position="1"/>
        <end position="115"/>
    </location>
</feature>
<name>A0AAV7MM63_PLEWA</name>